<dbReference type="EMBL" id="CP045503">
    <property type="protein sequence ID" value="QPG59322.1"/>
    <property type="molecule type" value="Genomic_DNA"/>
</dbReference>
<proteinExistence type="predicted"/>
<protein>
    <submittedName>
        <fullName evidence="2">Transporter</fullName>
    </submittedName>
</protein>
<organism evidence="2 3">
    <name type="scientific">Shewanella eurypsychrophilus</name>
    <dbReference type="NCBI Taxonomy" id="2593656"/>
    <lineage>
        <taxon>Bacteria</taxon>
        <taxon>Pseudomonadati</taxon>
        <taxon>Pseudomonadota</taxon>
        <taxon>Gammaproteobacteria</taxon>
        <taxon>Alteromonadales</taxon>
        <taxon>Shewanellaceae</taxon>
        <taxon>Shewanella</taxon>
    </lineage>
</organism>
<evidence type="ECO:0000256" key="1">
    <source>
        <dbReference type="SAM" id="SignalP"/>
    </source>
</evidence>
<dbReference type="InterPro" id="IPR025737">
    <property type="entry name" value="FApF"/>
</dbReference>
<reference evidence="2" key="1">
    <citation type="submission" date="2021-07" db="EMBL/GenBank/DDBJ databases">
        <title>Shewanella sp. YLB-07 whole genome sequence.</title>
        <authorList>
            <person name="Yu L."/>
        </authorList>
    </citation>
    <scope>NUCLEOTIDE SEQUENCE</scope>
    <source>
        <strain evidence="2">YLB-08</strain>
    </source>
</reference>
<feature type="signal peptide" evidence="1">
    <location>
        <begin position="1"/>
        <end position="19"/>
    </location>
</feature>
<keyword evidence="1" id="KW-0732">Signal</keyword>
<dbReference type="Pfam" id="PF13557">
    <property type="entry name" value="Phenol_MetA_deg"/>
    <property type="match status" value="1"/>
</dbReference>
<accession>A0ABX6VAD7</accession>
<name>A0ABX6VAD7_9GAMM</name>
<dbReference type="RefSeq" id="WP_142871588.1">
    <property type="nucleotide sequence ID" value="NZ_CP045503.2"/>
</dbReference>
<evidence type="ECO:0000313" key="2">
    <source>
        <dbReference type="EMBL" id="QPG59322.1"/>
    </source>
</evidence>
<dbReference type="Proteomes" id="UP000316416">
    <property type="component" value="Chromosome"/>
</dbReference>
<keyword evidence="3" id="KW-1185">Reference proteome</keyword>
<evidence type="ECO:0000313" key="3">
    <source>
        <dbReference type="Proteomes" id="UP000316416"/>
    </source>
</evidence>
<feature type="chain" id="PRO_5047034361" evidence="1">
    <location>
        <begin position="20"/>
        <end position="280"/>
    </location>
</feature>
<gene>
    <name evidence="2" type="ORF">FM038_019495</name>
</gene>
<sequence>MSRLIALLSISLVSFSALAADYEGKSNAELARELANPNTPLTSLKFKTQYRTYTGSLDHASEQSGTTIMFQPTLPFPMANDNTLYVRPALPLLISSPTLSGNDSESPFSSETGFGDITIDLQYGDTEENGFLWSYGATSTLPTATEDKLGADKWTLGPGLQLGKVSDSYVAGGFFNHQWSVAGSGEKDISLSTLQLFGVYLPGGGWSVATSPIMTYDHEVGGATIPVNFAVGKTVKLNGRPWKFAVEVNYYVDQADSFGPDWMIGINVAPVVQNMLAEWL</sequence>